<evidence type="ECO:0000313" key="3">
    <source>
        <dbReference type="Proteomes" id="UP000667802"/>
    </source>
</evidence>
<dbReference type="EMBL" id="JAALHA020000006">
    <property type="protein sequence ID" value="MDR9896033.1"/>
    <property type="molecule type" value="Genomic_DNA"/>
</dbReference>
<evidence type="ECO:0000313" key="2">
    <source>
        <dbReference type="EMBL" id="MDR9896033.1"/>
    </source>
</evidence>
<comment type="caution">
    <text evidence="2">The sequence shown here is derived from an EMBL/GenBank/DDBJ whole genome shotgun (WGS) entry which is preliminary data.</text>
</comment>
<dbReference type="Proteomes" id="UP000667802">
    <property type="component" value="Unassembled WGS sequence"/>
</dbReference>
<feature type="region of interest" description="Disordered" evidence="1">
    <location>
        <begin position="1"/>
        <end position="40"/>
    </location>
</feature>
<organism evidence="2 3">
    <name type="scientific">Aetokthonos hydrillicola Thurmond2011</name>
    <dbReference type="NCBI Taxonomy" id="2712845"/>
    <lineage>
        <taxon>Bacteria</taxon>
        <taxon>Bacillati</taxon>
        <taxon>Cyanobacteriota</taxon>
        <taxon>Cyanophyceae</taxon>
        <taxon>Nostocales</taxon>
        <taxon>Hapalosiphonaceae</taxon>
        <taxon>Aetokthonos</taxon>
    </lineage>
</organism>
<protein>
    <submittedName>
        <fullName evidence="2">Uncharacterized protein</fullName>
    </submittedName>
</protein>
<name>A0AAP5I6P9_9CYAN</name>
<dbReference type="AlphaFoldDB" id="A0AAP5I6P9"/>
<keyword evidence="3" id="KW-1185">Reference proteome</keyword>
<proteinExistence type="predicted"/>
<sequence length="85" mass="9147">MAGVVGRTGNPGIRNPKKKNETCFTIEPGKEPKGRMMGFRPPVSLEKQIDTAVVASGQTLSDWLLSAAIAKLTAESRTPYLEKSS</sequence>
<dbReference type="RefSeq" id="WP_208344730.1">
    <property type="nucleotide sequence ID" value="NZ_CAWQFN010000533.1"/>
</dbReference>
<gene>
    <name evidence="2" type="ORF">G7B40_015885</name>
</gene>
<evidence type="ECO:0000256" key="1">
    <source>
        <dbReference type="SAM" id="MobiDB-lite"/>
    </source>
</evidence>
<accession>A0AAP5I6P9</accession>
<reference evidence="3" key="1">
    <citation type="journal article" date="2021" name="Science">
        <title>Hunting the eagle killer: A cyanobacterial neurotoxin causes vacuolar myelinopathy.</title>
        <authorList>
            <person name="Breinlinger S."/>
            <person name="Phillips T.J."/>
            <person name="Haram B.N."/>
            <person name="Mares J."/>
            <person name="Martinez Yerena J.A."/>
            <person name="Hrouzek P."/>
            <person name="Sobotka R."/>
            <person name="Henderson W.M."/>
            <person name="Schmieder P."/>
            <person name="Williams S.M."/>
            <person name="Lauderdale J.D."/>
            <person name="Wilde H.D."/>
            <person name="Gerrin W."/>
            <person name="Kust A."/>
            <person name="Washington J.W."/>
            <person name="Wagner C."/>
            <person name="Geier B."/>
            <person name="Liebeke M."/>
            <person name="Enke H."/>
            <person name="Niedermeyer T.H.J."/>
            <person name="Wilde S.B."/>
        </authorList>
    </citation>
    <scope>NUCLEOTIDE SEQUENCE [LARGE SCALE GENOMIC DNA]</scope>
    <source>
        <strain evidence="3">Thurmond2011</strain>
    </source>
</reference>